<reference evidence="1" key="1">
    <citation type="submission" date="2023-04" db="EMBL/GenBank/DDBJ databases">
        <title>Draft Genome sequencing of Naganishia species isolated from polar environments using Oxford Nanopore Technology.</title>
        <authorList>
            <person name="Leo P."/>
            <person name="Venkateswaran K."/>
        </authorList>
    </citation>
    <scope>NUCLEOTIDE SEQUENCE</scope>
    <source>
        <strain evidence="1">DBVPG 5303</strain>
    </source>
</reference>
<gene>
    <name evidence="1" type="ORF">QFC24_003887</name>
</gene>
<keyword evidence="2" id="KW-1185">Reference proteome</keyword>
<organism evidence="1 2">
    <name type="scientific">Naganishia onofrii</name>
    <dbReference type="NCBI Taxonomy" id="1851511"/>
    <lineage>
        <taxon>Eukaryota</taxon>
        <taxon>Fungi</taxon>
        <taxon>Dikarya</taxon>
        <taxon>Basidiomycota</taxon>
        <taxon>Agaricomycotina</taxon>
        <taxon>Tremellomycetes</taxon>
        <taxon>Filobasidiales</taxon>
        <taxon>Filobasidiaceae</taxon>
        <taxon>Naganishia</taxon>
    </lineage>
</organism>
<name>A0ACC2XHI3_9TREE</name>
<proteinExistence type="predicted"/>
<sequence length="280" mass="29962">MSSNINTDSNVPEKPYILITGASRGIGLSLITSLLKHRPDAIIFAGARDPSSAHELAQIAEKHPNVHVVPLIADDEASVKRAVEEVRKVTERLDIVVANAGINSPFVPTHIDDINMFKSNFSVNTLGPVYLYQATYPLLIESRKTNSESGSSQGETTTASTPPPKFFITSSGVGSMGAYYTTFINASYGASKAAANYLALSIHHQTGDVDAVVIPYHPGLVTTDMGKRSGKELGIPEDMPGVLTPDQSAAEYAELIVNSNRAEHGGRFWAQGVEGGQLPW</sequence>
<protein>
    <submittedName>
        <fullName evidence="1">Uncharacterized protein</fullName>
    </submittedName>
</protein>
<comment type="caution">
    <text evidence="1">The sequence shown here is derived from an EMBL/GenBank/DDBJ whole genome shotgun (WGS) entry which is preliminary data.</text>
</comment>
<dbReference type="EMBL" id="JASBWV010000013">
    <property type="protein sequence ID" value="KAJ9122850.1"/>
    <property type="molecule type" value="Genomic_DNA"/>
</dbReference>
<accession>A0ACC2XHI3</accession>
<dbReference type="Proteomes" id="UP001234202">
    <property type="component" value="Unassembled WGS sequence"/>
</dbReference>
<evidence type="ECO:0000313" key="2">
    <source>
        <dbReference type="Proteomes" id="UP001234202"/>
    </source>
</evidence>
<evidence type="ECO:0000313" key="1">
    <source>
        <dbReference type="EMBL" id="KAJ9122850.1"/>
    </source>
</evidence>